<dbReference type="PROSITE" id="PS50994">
    <property type="entry name" value="INTEGRASE"/>
    <property type="match status" value="1"/>
</dbReference>
<dbReference type="Pfam" id="PF09299">
    <property type="entry name" value="Mu-transpos_C"/>
    <property type="match status" value="1"/>
</dbReference>
<dbReference type="GO" id="GO:0003676">
    <property type="term" value="F:nucleic acid binding"/>
    <property type="evidence" value="ECO:0007669"/>
    <property type="project" value="InterPro"/>
</dbReference>
<dbReference type="EMBL" id="MRCG01000002">
    <property type="protein sequence ID" value="OKH49988.1"/>
    <property type="molecule type" value="Genomic_DNA"/>
</dbReference>
<keyword evidence="3" id="KW-1185">Reference proteome</keyword>
<reference evidence="2 3" key="1">
    <citation type="submission" date="2016-11" db="EMBL/GenBank/DDBJ databases">
        <title>Draft Genome Sequences of Nine Cyanobacterial Strains from Diverse Habitats.</title>
        <authorList>
            <person name="Zhu T."/>
            <person name="Hou S."/>
            <person name="Lu X."/>
            <person name="Hess W.R."/>
        </authorList>
    </citation>
    <scope>NUCLEOTIDE SEQUENCE [LARGE SCALE GENOMIC DNA]</scope>
    <source>
        <strain evidence="2 3">NIES-30</strain>
    </source>
</reference>
<feature type="domain" description="Integrase catalytic" evidence="1">
    <location>
        <begin position="454"/>
        <end position="646"/>
    </location>
</feature>
<dbReference type="Gene3D" id="3.30.420.10">
    <property type="entry name" value="Ribonuclease H-like superfamily/Ribonuclease H"/>
    <property type="match status" value="1"/>
</dbReference>
<dbReference type="InterPro" id="IPR001584">
    <property type="entry name" value="Integrase_cat-core"/>
</dbReference>
<dbReference type="InterPro" id="IPR015378">
    <property type="entry name" value="Transposase-like_Mu_C"/>
</dbReference>
<protein>
    <recommendedName>
        <fullName evidence="1">Integrase catalytic domain-containing protein</fullName>
    </recommendedName>
</protein>
<dbReference type="STRING" id="549789.NIES30_04570"/>
<dbReference type="SUPFAM" id="SSF53098">
    <property type="entry name" value="Ribonuclease H-like"/>
    <property type="match status" value="1"/>
</dbReference>
<dbReference type="InterPro" id="IPR012337">
    <property type="entry name" value="RNaseH-like_sf"/>
</dbReference>
<gene>
    <name evidence="2" type="ORF">NIES30_04570</name>
</gene>
<dbReference type="InterPro" id="IPR036397">
    <property type="entry name" value="RNaseH_sf"/>
</dbReference>
<evidence type="ECO:0000313" key="2">
    <source>
        <dbReference type="EMBL" id="OKH49988.1"/>
    </source>
</evidence>
<name>A0A1U7J9A0_9CYAN</name>
<dbReference type="InterPro" id="IPR014833">
    <property type="entry name" value="TnsA_N"/>
</dbReference>
<dbReference type="Pfam" id="PF08722">
    <property type="entry name" value="Tn7_TnsA-like_N"/>
    <property type="match status" value="1"/>
</dbReference>
<accession>A0A1U7J9A0</accession>
<sequence length="848" mass="98161">MGVSIQFESHKNELPVIYKLEYDDSVLEYYDQPNQIKFSSETSQGKKVVYLGTPDFFVLWSDCAGWIECKTEKDLEKLHSKNPKRYYFGDEQKWHFAPGEEYATKKGLDFHVWSDSEIDWILYRNLIFLDDYFSSDQADRREEKELLISLISGNPGISLAEVFSHKNNFLKDLIYSLIAQREIYIDLSVAPLVESEKCLLFSNKEVSIAYRISIDSMNSFQTAQFSQVKLQPGETLLYENKELAIRFVGSENIVLMDENQQFLEHKISEIELLITQGKIKSLNSQSEISSKSEIFECLSRASKGDLAIANMRFNCIQGNIEGNCATETIRKWKRSFKLAEKKCGVGLIGLLPKNHKKGNRTRKILEEKIDLMGQIIAQVYENSKQSTIMSAYSCFIHACKEKGFSIDDIPSYKTFSKEVKKRPIYEQEMKRRGHKAAYKHQEFQYKLEFNVPSHGDRPLEIGHIDHTELDIELRCSSTGKNLGKPWLTILTDANTRRFLALYITFDSPSYRSCMMVIRVCIQRHGRLPQIIVTDNGAEFHSIYYETLLIYLGSTIKYRPPSKSRFGSVCERLFGTCSRQLIYNLSGNTQITKDVRVTTKSNNPKDLSTWNLGDLYTCLSIWAYEVYDANFHSALGITPQEAWQNGVAKFGSRDHKFIVYDRNLKIITMPGPRKGTARVRTSRGIRIQNIYYWANDFRDPELEGADVDVRYDPFDRGIAYAFLKGRWVECRSELYSIFKGRSEKEIQMVSAECQKRNERSNKKLKLNASAIGNFLKKIEAEEAFLKQRLKDLESQRISEDSEKDFNGFIEVEKSDESSDEKTLDMYNKDKKEEIQDDDDSYIFQPLELI</sequence>
<comment type="caution">
    <text evidence="2">The sequence shown here is derived from an EMBL/GenBank/DDBJ whole genome shotgun (WGS) entry which is preliminary data.</text>
</comment>
<dbReference type="AlphaFoldDB" id="A0A1U7J9A0"/>
<proteinExistence type="predicted"/>
<evidence type="ECO:0000259" key="1">
    <source>
        <dbReference type="PROSITE" id="PS50994"/>
    </source>
</evidence>
<dbReference type="GO" id="GO:0015074">
    <property type="term" value="P:DNA integration"/>
    <property type="evidence" value="ECO:0007669"/>
    <property type="project" value="InterPro"/>
</dbReference>
<evidence type="ECO:0000313" key="3">
    <source>
        <dbReference type="Proteomes" id="UP000185557"/>
    </source>
</evidence>
<organism evidence="2 3">
    <name type="scientific">Phormidium tenue NIES-30</name>
    <dbReference type="NCBI Taxonomy" id="549789"/>
    <lineage>
        <taxon>Bacteria</taxon>
        <taxon>Bacillati</taxon>
        <taxon>Cyanobacteriota</taxon>
        <taxon>Cyanophyceae</taxon>
        <taxon>Oscillatoriophycideae</taxon>
        <taxon>Oscillatoriales</taxon>
        <taxon>Oscillatoriaceae</taxon>
        <taxon>Phormidium</taxon>
    </lineage>
</organism>
<dbReference type="Proteomes" id="UP000185557">
    <property type="component" value="Unassembled WGS sequence"/>
</dbReference>